<proteinExistence type="predicted"/>
<dbReference type="EMBL" id="MU069603">
    <property type="protein sequence ID" value="KAF5837797.1"/>
    <property type="molecule type" value="Genomic_DNA"/>
</dbReference>
<dbReference type="PROSITE" id="PS00383">
    <property type="entry name" value="TYR_PHOSPHATASE_1"/>
    <property type="match status" value="1"/>
</dbReference>
<accession>A0ABQ7GT59</accession>
<evidence type="ECO:0000259" key="5">
    <source>
        <dbReference type="PROSITE" id="PS50054"/>
    </source>
</evidence>
<evidence type="ECO:0000313" key="7">
    <source>
        <dbReference type="EMBL" id="KAF5837797.1"/>
    </source>
</evidence>
<dbReference type="PANTHER" id="PTHR46377">
    <property type="entry name" value="DUAL SPECIFICITY PROTEIN PHOSPHATASE 19"/>
    <property type="match status" value="1"/>
</dbReference>
<evidence type="ECO:0000313" key="8">
    <source>
        <dbReference type="Proteomes" id="UP000815325"/>
    </source>
</evidence>
<comment type="caution">
    <text evidence="7">The sequence shown here is derived from an EMBL/GenBank/DDBJ whole genome shotgun (WGS) entry which is preliminary data.</text>
</comment>
<dbReference type="InterPro" id="IPR016130">
    <property type="entry name" value="Tyr_Pase_AS"/>
</dbReference>
<dbReference type="InterPro" id="IPR000387">
    <property type="entry name" value="Tyr_Pase_dom"/>
</dbReference>
<feature type="transmembrane region" description="Helical" evidence="4">
    <location>
        <begin position="209"/>
        <end position="232"/>
    </location>
</feature>
<dbReference type="SMART" id="SM00195">
    <property type="entry name" value="DSPc"/>
    <property type="match status" value="1"/>
</dbReference>
<dbReference type="CDD" id="cd14498">
    <property type="entry name" value="DSP"/>
    <property type="match status" value="1"/>
</dbReference>
<keyword evidence="4" id="KW-0472">Membrane</keyword>
<feature type="region of interest" description="Disordered" evidence="3">
    <location>
        <begin position="1"/>
        <end position="43"/>
    </location>
</feature>
<feature type="compositionally biased region" description="Polar residues" evidence="3">
    <location>
        <begin position="1"/>
        <end position="25"/>
    </location>
</feature>
<feature type="domain" description="Tyrosine-protein phosphatase" evidence="5">
    <location>
        <begin position="57"/>
        <end position="201"/>
    </location>
</feature>
<evidence type="ECO:0000256" key="2">
    <source>
        <dbReference type="ARBA" id="ARBA00022912"/>
    </source>
</evidence>
<dbReference type="InterPro" id="IPR000340">
    <property type="entry name" value="Dual-sp_phosphatase_cat-dom"/>
</dbReference>
<feature type="domain" description="Tyrosine specific protein phosphatases" evidence="6">
    <location>
        <begin position="125"/>
        <end position="180"/>
    </location>
</feature>
<protein>
    <submittedName>
        <fullName evidence="7">Protein-tyrosine phosphatase-like protein</fullName>
    </submittedName>
</protein>
<dbReference type="PROSITE" id="PS50054">
    <property type="entry name" value="TYR_PHOSPHATASE_DUAL"/>
    <property type="match status" value="1"/>
</dbReference>
<gene>
    <name evidence="7" type="ORF">DUNSADRAFT_3869</name>
</gene>
<dbReference type="SUPFAM" id="SSF52799">
    <property type="entry name" value="(Phosphotyrosine protein) phosphatases II"/>
    <property type="match status" value="1"/>
</dbReference>
<dbReference type="PANTHER" id="PTHR46377:SF5">
    <property type="entry name" value="DUAL SPECIFICITY PHOSPHATASE"/>
    <property type="match status" value="1"/>
</dbReference>
<keyword evidence="8" id="KW-1185">Reference proteome</keyword>
<keyword evidence="4" id="KW-1133">Transmembrane helix</keyword>
<dbReference type="Proteomes" id="UP000815325">
    <property type="component" value="Unassembled WGS sequence"/>
</dbReference>
<dbReference type="InterPro" id="IPR029021">
    <property type="entry name" value="Prot-tyrosine_phosphatase-like"/>
</dbReference>
<organism evidence="7 8">
    <name type="scientific">Dunaliella salina</name>
    <name type="common">Green alga</name>
    <name type="synonym">Protococcus salinus</name>
    <dbReference type="NCBI Taxonomy" id="3046"/>
    <lineage>
        <taxon>Eukaryota</taxon>
        <taxon>Viridiplantae</taxon>
        <taxon>Chlorophyta</taxon>
        <taxon>core chlorophytes</taxon>
        <taxon>Chlorophyceae</taxon>
        <taxon>CS clade</taxon>
        <taxon>Chlamydomonadales</taxon>
        <taxon>Dunaliellaceae</taxon>
        <taxon>Dunaliella</taxon>
    </lineage>
</organism>
<dbReference type="Gene3D" id="3.90.190.10">
    <property type="entry name" value="Protein tyrosine phosphatase superfamily"/>
    <property type="match status" value="1"/>
</dbReference>
<sequence>MGNKQSTKPNKMQSAAAPPTSTSNELPPLPLSAADEMDVDSEPNDASLAWETCTDDWPFKVQDGLFIGSAMAESNLPKLREKGISHILTVAEGYPPSHPSFFTYKRINVQDDCSTDLMVHLGGPQGALSFIDSAMESGGACMVHCMAGVSRSATVVIAWLMQKHKISFDEAFRKVHAVRPWICPNPGFRLQLERFAALGYDLSKWNSRFGCFFLFFWLRTLLCGCCNCVLWLRTL</sequence>
<evidence type="ECO:0000256" key="1">
    <source>
        <dbReference type="ARBA" id="ARBA00022801"/>
    </source>
</evidence>
<keyword evidence="2" id="KW-0904">Protein phosphatase</keyword>
<dbReference type="PROSITE" id="PS50056">
    <property type="entry name" value="TYR_PHOSPHATASE_2"/>
    <property type="match status" value="1"/>
</dbReference>
<evidence type="ECO:0000256" key="3">
    <source>
        <dbReference type="SAM" id="MobiDB-lite"/>
    </source>
</evidence>
<keyword evidence="1" id="KW-0378">Hydrolase</keyword>
<name>A0ABQ7GT59_DUNSA</name>
<evidence type="ECO:0000256" key="4">
    <source>
        <dbReference type="SAM" id="Phobius"/>
    </source>
</evidence>
<reference evidence="7" key="1">
    <citation type="submission" date="2017-08" db="EMBL/GenBank/DDBJ databases">
        <authorList>
            <person name="Polle J.E."/>
            <person name="Barry K."/>
            <person name="Cushman J."/>
            <person name="Schmutz J."/>
            <person name="Tran D."/>
            <person name="Hathwaick L.T."/>
            <person name="Yim W.C."/>
            <person name="Jenkins J."/>
            <person name="Mckie-Krisberg Z.M."/>
            <person name="Prochnik S."/>
            <person name="Lindquist E."/>
            <person name="Dockter R.B."/>
            <person name="Adam C."/>
            <person name="Molina H."/>
            <person name="Bunkerborg J."/>
            <person name="Jin E."/>
            <person name="Buchheim M."/>
            <person name="Magnuson J."/>
        </authorList>
    </citation>
    <scope>NUCLEOTIDE SEQUENCE</scope>
    <source>
        <strain evidence="7">CCAP 19/18</strain>
    </source>
</reference>
<dbReference type="Pfam" id="PF00782">
    <property type="entry name" value="DSPc"/>
    <property type="match status" value="1"/>
</dbReference>
<evidence type="ECO:0000259" key="6">
    <source>
        <dbReference type="PROSITE" id="PS50056"/>
    </source>
</evidence>
<dbReference type="InterPro" id="IPR020422">
    <property type="entry name" value="TYR_PHOSPHATASE_DUAL_dom"/>
</dbReference>
<keyword evidence="4" id="KW-0812">Transmembrane</keyword>